<evidence type="ECO:0000313" key="2">
    <source>
        <dbReference type="Proteomes" id="UP000000600"/>
    </source>
</evidence>
<dbReference type="HOGENOM" id="CLU_2163321_0_0_1"/>
<evidence type="ECO:0000313" key="1">
    <source>
        <dbReference type="EMBL" id="CAK92213.1"/>
    </source>
</evidence>
<dbReference type="AlphaFoldDB" id="A0EA96"/>
<reference evidence="1 2" key="1">
    <citation type="journal article" date="2006" name="Nature">
        <title>Global trends of whole-genome duplications revealed by the ciliate Paramecium tetraurelia.</title>
        <authorList>
            <consortium name="Genoscope"/>
            <person name="Aury J.-M."/>
            <person name="Jaillon O."/>
            <person name="Duret L."/>
            <person name="Noel B."/>
            <person name="Jubin C."/>
            <person name="Porcel B.M."/>
            <person name="Segurens B."/>
            <person name="Daubin V."/>
            <person name="Anthouard V."/>
            <person name="Aiach N."/>
            <person name="Arnaiz O."/>
            <person name="Billaut A."/>
            <person name="Beisson J."/>
            <person name="Blanc I."/>
            <person name="Bouhouche K."/>
            <person name="Camara F."/>
            <person name="Duharcourt S."/>
            <person name="Guigo R."/>
            <person name="Gogendeau D."/>
            <person name="Katinka M."/>
            <person name="Keller A.-M."/>
            <person name="Kissmehl R."/>
            <person name="Klotz C."/>
            <person name="Koll F."/>
            <person name="Le Moue A."/>
            <person name="Lepere C."/>
            <person name="Malinsky S."/>
            <person name="Nowacki M."/>
            <person name="Nowak J.K."/>
            <person name="Plattner H."/>
            <person name="Poulain J."/>
            <person name="Ruiz F."/>
            <person name="Serrano V."/>
            <person name="Zagulski M."/>
            <person name="Dessen P."/>
            <person name="Betermier M."/>
            <person name="Weissenbach J."/>
            <person name="Scarpelli C."/>
            <person name="Schachter V."/>
            <person name="Sperling L."/>
            <person name="Meyer E."/>
            <person name="Cohen J."/>
            <person name="Wincker P."/>
        </authorList>
    </citation>
    <scope>NUCLEOTIDE SEQUENCE [LARGE SCALE GENOMIC DNA]</scope>
    <source>
        <strain evidence="1 2">Stock d4-2</strain>
    </source>
</reference>
<dbReference type="EMBL" id="CT868667">
    <property type="protein sequence ID" value="CAK92213.1"/>
    <property type="molecule type" value="Genomic_DNA"/>
</dbReference>
<dbReference type="GeneID" id="5045380"/>
<dbReference type="Proteomes" id="UP000000600">
    <property type="component" value="Unassembled WGS sequence"/>
</dbReference>
<proteinExistence type="predicted"/>
<gene>
    <name evidence="1" type="ORF">GSPATT00024945001</name>
</gene>
<sequence>MDCLGSRPLNDEKASSDSLRMLLDQLGEGQFIETIIISTSVYNCCYFKQRKEWILQKRRITKSVNKWVKSNLESRNYIHSFLDSHPVSIILLRPLRNFKPYITSTTLTLHS</sequence>
<organism evidence="1 2">
    <name type="scientific">Paramecium tetraurelia</name>
    <dbReference type="NCBI Taxonomy" id="5888"/>
    <lineage>
        <taxon>Eukaryota</taxon>
        <taxon>Sar</taxon>
        <taxon>Alveolata</taxon>
        <taxon>Ciliophora</taxon>
        <taxon>Intramacronucleata</taxon>
        <taxon>Oligohymenophorea</taxon>
        <taxon>Peniculida</taxon>
        <taxon>Parameciidae</taxon>
        <taxon>Paramecium</taxon>
    </lineage>
</organism>
<dbReference type="KEGG" id="ptm:GSPATT00024945001"/>
<dbReference type="InParanoid" id="A0EA96"/>
<accession>A0EA96</accession>
<dbReference type="RefSeq" id="XP_001459610.1">
    <property type="nucleotide sequence ID" value="XM_001459573.1"/>
</dbReference>
<protein>
    <submittedName>
        <fullName evidence="1">Uncharacterized protein</fullName>
    </submittedName>
</protein>
<name>A0EA96_PARTE</name>
<keyword evidence="2" id="KW-1185">Reference proteome</keyword>